<accession>A0A5B9Q8U5</accession>
<keyword evidence="2" id="KW-0813">Transport</keyword>
<dbReference type="InterPro" id="IPR036259">
    <property type="entry name" value="MFS_trans_sf"/>
</dbReference>
<evidence type="ECO:0000256" key="5">
    <source>
        <dbReference type="ARBA" id="ARBA00022847"/>
    </source>
</evidence>
<feature type="transmembrane region" description="Helical" evidence="8">
    <location>
        <begin position="267"/>
        <end position="288"/>
    </location>
</feature>
<dbReference type="InterPro" id="IPR051084">
    <property type="entry name" value="H+-coupled_symporters"/>
</dbReference>
<reference evidence="10 11" key="1">
    <citation type="submission" date="2019-08" db="EMBL/GenBank/DDBJ databases">
        <title>Deep-cultivation of Planctomycetes and their phenomic and genomic characterization uncovers novel biology.</title>
        <authorList>
            <person name="Wiegand S."/>
            <person name="Jogler M."/>
            <person name="Boedeker C."/>
            <person name="Pinto D."/>
            <person name="Vollmers J."/>
            <person name="Rivas-Marin E."/>
            <person name="Kohn T."/>
            <person name="Peeters S.H."/>
            <person name="Heuer A."/>
            <person name="Rast P."/>
            <person name="Oberbeckmann S."/>
            <person name="Bunk B."/>
            <person name="Jeske O."/>
            <person name="Meyerdierks A."/>
            <person name="Storesund J.E."/>
            <person name="Kallscheuer N."/>
            <person name="Luecker S."/>
            <person name="Lage O.M."/>
            <person name="Pohl T."/>
            <person name="Merkel B.J."/>
            <person name="Hornburger P."/>
            <person name="Mueller R.-W."/>
            <person name="Bruemmer F."/>
            <person name="Labrenz M."/>
            <person name="Spormann A.M."/>
            <person name="Op den Camp H."/>
            <person name="Overmann J."/>
            <person name="Amann R."/>
            <person name="Jetten M.S.M."/>
            <person name="Mascher T."/>
            <person name="Medema M.H."/>
            <person name="Devos D.P."/>
            <person name="Kaster A.-K."/>
            <person name="Ovreas L."/>
            <person name="Rohde M."/>
            <person name="Galperin M.Y."/>
            <person name="Jogler C."/>
        </authorList>
    </citation>
    <scope>NUCLEOTIDE SEQUENCE [LARGE SCALE GENOMIC DNA]</scope>
    <source>
        <strain evidence="10 11">Pr1d</strain>
    </source>
</reference>
<gene>
    <name evidence="10" type="primary">proP</name>
    <name evidence="10" type="ORF">Pr1d_12360</name>
</gene>
<feature type="transmembrane region" description="Helical" evidence="8">
    <location>
        <begin position="325"/>
        <end position="352"/>
    </location>
</feature>
<feature type="domain" description="Major facilitator superfamily (MFS) profile" evidence="9">
    <location>
        <begin position="8"/>
        <end position="417"/>
    </location>
</feature>
<dbReference type="Gene3D" id="1.20.1250.20">
    <property type="entry name" value="MFS general substrate transporter like domains"/>
    <property type="match status" value="2"/>
</dbReference>
<feature type="transmembrane region" description="Helical" evidence="8">
    <location>
        <begin position="20"/>
        <end position="40"/>
    </location>
</feature>
<evidence type="ECO:0000256" key="8">
    <source>
        <dbReference type="SAM" id="Phobius"/>
    </source>
</evidence>
<dbReference type="Proteomes" id="UP000323917">
    <property type="component" value="Chromosome"/>
</dbReference>
<dbReference type="InterPro" id="IPR011701">
    <property type="entry name" value="MFS"/>
</dbReference>
<dbReference type="InterPro" id="IPR020846">
    <property type="entry name" value="MFS_dom"/>
</dbReference>
<keyword evidence="7 8" id="KW-0472">Membrane</keyword>
<keyword evidence="3" id="KW-1003">Cell membrane</keyword>
<feature type="transmembrane region" description="Helical" evidence="8">
    <location>
        <begin position="149"/>
        <end position="168"/>
    </location>
</feature>
<feature type="transmembrane region" description="Helical" evidence="8">
    <location>
        <begin position="46"/>
        <end position="68"/>
    </location>
</feature>
<dbReference type="OrthoDB" id="9787026at2"/>
<feature type="transmembrane region" description="Helical" evidence="8">
    <location>
        <begin position="395"/>
        <end position="412"/>
    </location>
</feature>
<evidence type="ECO:0000259" key="9">
    <source>
        <dbReference type="PROSITE" id="PS50850"/>
    </source>
</evidence>
<organism evidence="10 11">
    <name type="scientific">Bythopirellula goksoeyrii</name>
    <dbReference type="NCBI Taxonomy" id="1400387"/>
    <lineage>
        <taxon>Bacteria</taxon>
        <taxon>Pseudomonadati</taxon>
        <taxon>Planctomycetota</taxon>
        <taxon>Planctomycetia</taxon>
        <taxon>Pirellulales</taxon>
        <taxon>Lacipirellulaceae</taxon>
        <taxon>Bythopirellula</taxon>
    </lineage>
</organism>
<dbReference type="GO" id="GO:0015293">
    <property type="term" value="F:symporter activity"/>
    <property type="evidence" value="ECO:0007669"/>
    <property type="project" value="UniProtKB-KW"/>
</dbReference>
<evidence type="ECO:0000313" key="11">
    <source>
        <dbReference type="Proteomes" id="UP000323917"/>
    </source>
</evidence>
<dbReference type="FunFam" id="1.20.1250.20:FF:000001">
    <property type="entry name" value="Dicarboxylate MFS transporter"/>
    <property type="match status" value="1"/>
</dbReference>
<feature type="transmembrane region" description="Helical" evidence="8">
    <location>
        <begin position="234"/>
        <end position="255"/>
    </location>
</feature>
<feature type="transmembrane region" description="Helical" evidence="8">
    <location>
        <begin position="300"/>
        <end position="319"/>
    </location>
</feature>
<dbReference type="Pfam" id="PF07690">
    <property type="entry name" value="MFS_1"/>
    <property type="match status" value="1"/>
</dbReference>
<dbReference type="PANTHER" id="PTHR43528">
    <property type="entry name" value="ALPHA-KETOGLUTARATE PERMEASE"/>
    <property type="match status" value="1"/>
</dbReference>
<keyword evidence="5" id="KW-0769">Symport</keyword>
<evidence type="ECO:0000313" key="10">
    <source>
        <dbReference type="EMBL" id="QEG33965.1"/>
    </source>
</evidence>
<dbReference type="KEGG" id="bgok:Pr1d_12360"/>
<dbReference type="PROSITE" id="PS50850">
    <property type="entry name" value="MFS"/>
    <property type="match status" value="1"/>
</dbReference>
<evidence type="ECO:0000256" key="7">
    <source>
        <dbReference type="ARBA" id="ARBA00023136"/>
    </source>
</evidence>
<dbReference type="RefSeq" id="WP_148072666.1">
    <property type="nucleotide sequence ID" value="NZ_CP042913.1"/>
</dbReference>
<dbReference type="InterPro" id="IPR005828">
    <property type="entry name" value="MFS_sugar_transport-like"/>
</dbReference>
<dbReference type="AlphaFoldDB" id="A0A5B9Q8U5"/>
<keyword evidence="11" id="KW-1185">Reference proteome</keyword>
<evidence type="ECO:0000256" key="1">
    <source>
        <dbReference type="ARBA" id="ARBA00004651"/>
    </source>
</evidence>
<protein>
    <submittedName>
        <fullName evidence="10">Proline/betaine transporter</fullName>
    </submittedName>
</protein>
<dbReference type="EMBL" id="CP042913">
    <property type="protein sequence ID" value="QEG33965.1"/>
    <property type="molecule type" value="Genomic_DNA"/>
</dbReference>
<evidence type="ECO:0000256" key="4">
    <source>
        <dbReference type="ARBA" id="ARBA00022692"/>
    </source>
</evidence>
<keyword evidence="4 8" id="KW-0812">Transmembrane</keyword>
<dbReference type="GO" id="GO:0005886">
    <property type="term" value="C:plasma membrane"/>
    <property type="evidence" value="ECO:0007669"/>
    <property type="project" value="UniProtKB-SubCell"/>
</dbReference>
<evidence type="ECO:0000256" key="2">
    <source>
        <dbReference type="ARBA" id="ARBA00022448"/>
    </source>
</evidence>
<dbReference type="PANTHER" id="PTHR43528:SF1">
    <property type="entry name" value="ALPHA-KETOGLUTARATE PERMEASE"/>
    <property type="match status" value="1"/>
</dbReference>
<dbReference type="Pfam" id="PF00083">
    <property type="entry name" value="Sugar_tr"/>
    <property type="match status" value="1"/>
</dbReference>
<keyword evidence="6 8" id="KW-1133">Transmembrane helix</keyword>
<evidence type="ECO:0000256" key="3">
    <source>
        <dbReference type="ARBA" id="ARBA00022475"/>
    </source>
</evidence>
<evidence type="ECO:0000256" key="6">
    <source>
        <dbReference type="ARBA" id="ARBA00022989"/>
    </source>
</evidence>
<comment type="subcellular location">
    <subcellularLocation>
        <location evidence="1">Cell membrane</location>
        <topology evidence="1">Multi-pass membrane protein</topology>
    </subcellularLocation>
</comment>
<name>A0A5B9Q8U5_9BACT</name>
<sequence length="422" mass="45144">MSSTRWGPKLTGAVGNVLEWYDFAVFGFVAPLMSSQFFPASDKTSALIKTFGVFAAGYLARPIGGVLFGQIGDRLGRKRALQLSVAMMAIPTSLMTILPTHEQVGLLAPILLVVLRLAQGLSVGGEFIGSSTYLVEVAPEGRRASSGSWTMFGAVLGLLLGSAVATLAHHLLTPAQISTWGWRLPFLGGLLIGIIGWQMRHGLHETAEFVEMQRTGNIEKQPVVKALKEAPLQVIQVAGIALLLGVGIYTLFVWMPTYLTNFVKPPIANALLINTLAMAFMLVLMPLAGRLGDLIGYKTVLVASSLGIGLTAYPLFRWMDSGSVVAVSVAMGVFAVFMAGLQATLAVAMAELFPPRLRFSGTAIGYNLTLALFGGTAPLFATWLIAKTGDLTSPAWYLTVVAIVSLLFTLSIQTHQEKKMEN</sequence>
<feature type="transmembrane region" description="Helical" evidence="8">
    <location>
        <begin position="364"/>
        <end position="383"/>
    </location>
</feature>
<dbReference type="SUPFAM" id="SSF103473">
    <property type="entry name" value="MFS general substrate transporter"/>
    <property type="match status" value="1"/>
</dbReference>
<proteinExistence type="predicted"/>
<feature type="transmembrane region" description="Helical" evidence="8">
    <location>
        <begin position="180"/>
        <end position="197"/>
    </location>
</feature>